<dbReference type="CDD" id="cd05697">
    <property type="entry name" value="S1_Rrp5_repeat_hs5"/>
    <property type="match status" value="1"/>
</dbReference>
<dbReference type="CDD" id="cd05707">
    <property type="entry name" value="S1_Rrp5_repeat_sc11"/>
    <property type="match status" value="1"/>
</dbReference>
<dbReference type="FunFam" id="2.40.50.140:FF:000159">
    <property type="entry name" value="rRNA biogenesis protein rrp5"/>
    <property type="match status" value="1"/>
</dbReference>
<dbReference type="Proteomes" id="UP001150904">
    <property type="component" value="Unassembled WGS sequence"/>
</dbReference>
<feature type="domain" description="S1 motif" evidence="12">
    <location>
        <begin position="828"/>
        <end position="897"/>
    </location>
</feature>
<feature type="region of interest" description="Disordered" evidence="11">
    <location>
        <begin position="1384"/>
        <end position="1450"/>
    </location>
</feature>
<keyword evidence="6" id="KW-0539">Nucleus</keyword>
<feature type="repeat" description="TPR" evidence="10">
    <location>
        <begin position="1602"/>
        <end position="1635"/>
    </location>
</feature>
<evidence type="ECO:0000256" key="3">
    <source>
        <dbReference type="ARBA" id="ARBA00022552"/>
    </source>
</evidence>
<dbReference type="InterPro" id="IPR045209">
    <property type="entry name" value="Rrp5"/>
</dbReference>
<evidence type="ECO:0000256" key="1">
    <source>
        <dbReference type="ARBA" id="ARBA00004604"/>
    </source>
</evidence>
<protein>
    <recommendedName>
        <fullName evidence="8">rRNA biogenesis protein RRP5</fullName>
    </recommendedName>
    <alternativeName>
        <fullName evidence="9">Ribosomal RNA-processing protein 5</fullName>
    </alternativeName>
</protein>
<dbReference type="Gene3D" id="1.25.40.10">
    <property type="entry name" value="Tetratricopeptide repeat domain"/>
    <property type="match status" value="1"/>
</dbReference>
<name>A0A9W9JIP4_9EURO</name>
<keyword evidence="4" id="KW-0597">Phosphoprotein</keyword>
<feature type="domain" description="S1 motif" evidence="12">
    <location>
        <begin position="269"/>
        <end position="338"/>
    </location>
</feature>
<evidence type="ECO:0000256" key="8">
    <source>
        <dbReference type="ARBA" id="ARBA00073619"/>
    </source>
</evidence>
<feature type="compositionally biased region" description="Basic and acidic residues" evidence="11">
    <location>
        <begin position="1497"/>
        <end position="1507"/>
    </location>
</feature>
<evidence type="ECO:0000256" key="11">
    <source>
        <dbReference type="SAM" id="MobiDB-lite"/>
    </source>
</evidence>
<feature type="domain" description="S1 motif" evidence="12">
    <location>
        <begin position="152"/>
        <end position="253"/>
    </location>
</feature>
<dbReference type="FunFam" id="2.40.50.140:FF:000367">
    <property type="entry name" value="rRNA biogenesis protein RRP5, putative"/>
    <property type="match status" value="1"/>
</dbReference>
<keyword evidence="3" id="KW-0698">rRNA processing</keyword>
<feature type="domain" description="S1 motif" evidence="12">
    <location>
        <begin position="1225"/>
        <end position="1294"/>
    </location>
</feature>
<sequence>MAPIKRKGNAPEETAARQPQKRAKVGAEESKKDSKPQDTAPKASELSVLRDDEPSFPRGGGSVLTPLERKQIQIQANKDVLFEQKGQKKSAREFDDDNDDDEDDVEMEDGDTTTTKKSRKKKSKSKKSGDKEQPEKEGVRIEPLTYKRIVPGSMILGQVSSINAHDVALSLPNNLTGYVPLTSVSKVLDDKIEKLLNNEDDEDDDEDSSEEETFDLKEFFYIGQYLRAYVVSTGTEASEAGGRSKKRIELSLDPRQANTGLKKSDLVEESAIQASVVSVEDHGLVMDLGIEGSDLKGFMSSKEIDPNVDYTKIKEGSVFLCVVTGQNASGNVIKLSANLQSAASIKKSHFLSAAPTINSYLPGVAAEILLTEVTENGMMGKIMGMLDTTVDLVQSGANDGKVDLVRKFKIGAKIKGRIVSTFPSTEPFKVGFSMLDHIIKLSSDAHGPGSSEDAPAISAIVPEAKVVKVDPGMGVYVQIGETKHLGFVHISRLSDGKVESISDDSGPFRVGATHEARIVGYNKLDNLYLLSFEKTVIEQPFLRIEDVTVGATVKGKVEKLLVGPSGIDGLIVSLADGITGLVPSMHFADTQLQFPEKKFREGLKISARILSVNLEKRQIRLTLKKSLLNSESAIWKDYKDITPGSQSPGTIVNLQAHGAVVQFYGTVRGFLPVSEMSEAYIKDPAQHFRLGQVVNVHALSVDATQGRLAVSCKDPSTFTEKYRKAFEDMHPGQLVSGSVFEKSNDDVLLKLDDSGLVARLDVQHIIDGSPSKQSATLSKIRVGQKLNDLLVLDIQRAHRLIRVSSRASLKKAVKQGSMPRKFEEIQEGSTVTGFVRNITPAGLFVEFLGDLTGLVPKRLIEDANISQPEFGMSRGQSISPTVHSVDMDLQRFILSLKPSEATHAGPKKTKTKTPTQTDDALANPVDENISTISDLAFGRVVKCKVASIKATQVNVQLADNIQGRIDVSEIFDKWEDLKDRKHPLRFFKAKEVLSARILGVHDARSHKFLPISHRTGKYPVFELSLKPSFMEAVNPTLLNMEQVKVGSSWMGFVNNVADDCLWINLSPNVRGRLRFMDASDDLSLLTDVEKNFPIGSALKVQVTAVNSDKGHLDLTAKQGFDKLSFGDISVGMILPGRVTKVTEKQVIMQLGEALVGAVNLIDMSDDYSKANPTVHRKNEVLRACVVAVDKAHKKISLSLRPSKVMSASLPVQDREITSMKQLKPNDVVRGFVKRVADSGLFVAIGHNVTAYVRISDLSDSYLKEWKDSFQADQLVKGRITLVDAEQGKLQMTLKESALEPDYKTPVTIADLKTGQVVTGKIRKVEEFGAFIVVDGSKNVSGLCHRSEMAEKRVEDARTLYNEGDAVKAKVIKIDREQNKISFSLKASHFQDEEDEDSEDEDMSDELGGVELAGNDEDEDEDDDDVSMGGVDIEEGSEEEEDEESDEDVAMAGTKASKAGGLGADGFDWSGNLQTEDKAAASDSDEEGSKKKKKKNRKPEIQVDRTGDLDANGPQTVADYERLLLGEPDSSLLWLQYMAFQLELGEVEKARTIGERALRTITMGQDSEKLNIWVAMLNLENTYGNDDSLEEIFKRACEYNEPAEIYDRMISIYIQSGKNEKADELFKQAMKKKISNQSPKFFLNYASFLFDAMAAPERGRGLLSRALQSLPTHTHVETTSKFGQLEFRSANGDVERGRTVFEGLLSSFPKRIDLWNILLDLEIKTGDAEQVRRLFERVLGLQNKKGNISIDASKKVKPKQAKFLFKKWLAFEEKLVAEGGDEKMVEDIKARAAAYVKSLQEE</sequence>
<feature type="region of interest" description="Disordered" evidence="11">
    <location>
        <begin position="1476"/>
        <end position="1513"/>
    </location>
</feature>
<organism evidence="13 14">
    <name type="scientific">Penicillium cinerascens</name>
    <dbReference type="NCBI Taxonomy" id="70096"/>
    <lineage>
        <taxon>Eukaryota</taxon>
        <taxon>Fungi</taxon>
        <taxon>Dikarya</taxon>
        <taxon>Ascomycota</taxon>
        <taxon>Pezizomycotina</taxon>
        <taxon>Eurotiomycetes</taxon>
        <taxon>Eurotiomycetidae</taxon>
        <taxon>Eurotiales</taxon>
        <taxon>Aspergillaceae</taxon>
        <taxon>Penicillium</taxon>
    </lineage>
</organism>
<feature type="domain" description="S1 motif" evidence="12">
    <location>
        <begin position="1314"/>
        <end position="1385"/>
    </location>
</feature>
<dbReference type="GO" id="GO:0032040">
    <property type="term" value="C:small-subunit processome"/>
    <property type="evidence" value="ECO:0007669"/>
    <property type="project" value="TreeGrafter"/>
</dbReference>
<dbReference type="FunFam" id="2.40.50.140:FF:000278">
    <property type="entry name" value="rRNA biogenesis protein rrp5"/>
    <property type="match status" value="1"/>
</dbReference>
<keyword evidence="10" id="KW-0802">TPR repeat</keyword>
<feature type="compositionally biased region" description="Acidic residues" evidence="11">
    <location>
        <begin position="94"/>
        <end position="111"/>
    </location>
</feature>
<gene>
    <name evidence="13" type="ORF">N7498_008439</name>
</gene>
<dbReference type="FunFam" id="2.40.50.140:FF:000196">
    <property type="entry name" value="rRNA biogenesis protein RRP5"/>
    <property type="match status" value="1"/>
</dbReference>
<dbReference type="CDD" id="cd04461">
    <property type="entry name" value="S1_Rrp5_repeat_hs8_sc7"/>
    <property type="match status" value="1"/>
</dbReference>
<feature type="domain" description="S1 motif" evidence="12">
    <location>
        <begin position="458"/>
        <end position="533"/>
    </location>
</feature>
<comment type="function">
    <text evidence="7">Involved in the biogenesis of rRNA. Required for the formation of 18S and 5.8S rRNA.</text>
</comment>
<feature type="domain" description="S1 motif" evidence="12">
    <location>
        <begin position="644"/>
        <end position="713"/>
    </location>
</feature>
<dbReference type="FunFam" id="1.25.40.10:FF:000467">
    <property type="entry name" value="Putative rRNA biogenesis protein RRP5"/>
    <property type="match status" value="1"/>
</dbReference>
<feature type="domain" description="S1 motif" evidence="12">
    <location>
        <begin position="1131"/>
        <end position="1200"/>
    </location>
</feature>
<dbReference type="SUPFAM" id="SSF48452">
    <property type="entry name" value="TPR-like"/>
    <property type="match status" value="1"/>
</dbReference>
<comment type="caution">
    <text evidence="13">The sequence shown here is derived from an EMBL/GenBank/DDBJ whole genome shotgun (WGS) entry which is preliminary data.</text>
</comment>
<feature type="region of interest" description="Disordered" evidence="11">
    <location>
        <begin position="900"/>
        <end position="920"/>
    </location>
</feature>
<dbReference type="InterPro" id="IPR019734">
    <property type="entry name" value="TPR_rpt"/>
</dbReference>
<dbReference type="InterPro" id="IPR057302">
    <property type="entry name" value="Rrp5_S1"/>
</dbReference>
<dbReference type="CDD" id="cd05693">
    <property type="entry name" value="S1_Rrp5_repeat_hs1_sc1"/>
    <property type="match status" value="1"/>
</dbReference>
<dbReference type="Gene3D" id="2.40.50.140">
    <property type="entry name" value="Nucleic acid-binding proteins"/>
    <property type="match status" value="11"/>
</dbReference>
<dbReference type="PANTHER" id="PTHR23270">
    <property type="entry name" value="PROGRAMMED CELL DEATH PROTEIN 11 PRE-RRNA PROCESSING PROTEIN RRP5"/>
    <property type="match status" value="1"/>
</dbReference>
<dbReference type="GO" id="GO:0003723">
    <property type="term" value="F:RNA binding"/>
    <property type="evidence" value="ECO:0007669"/>
    <property type="project" value="TreeGrafter"/>
</dbReference>
<dbReference type="InterPro" id="IPR011990">
    <property type="entry name" value="TPR-like_helical_dom_sf"/>
</dbReference>
<dbReference type="SMART" id="SM00316">
    <property type="entry name" value="S1"/>
    <property type="match status" value="12"/>
</dbReference>
<evidence type="ECO:0000259" key="12">
    <source>
        <dbReference type="PROSITE" id="PS50126"/>
    </source>
</evidence>
<evidence type="ECO:0000256" key="7">
    <source>
        <dbReference type="ARBA" id="ARBA00055575"/>
    </source>
</evidence>
<dbReference type="OrthoDB" id="412781at2759"/>
<comment type="subcellular location">
    <subcellularLocation>
        <location evidence="1">Nucleus</location>
        <location evidence="1">Nucleolus</location>
    </subcellularLocation>
</comment>
<dbReference type="EMBL" id="JAPQKR010000015">
    <property type="protein sequence ID" value="KAJ5195001.1"/>
    <property type="molecule type" value="Genomic_DNA"/>
</dbReference>
<dbReference type="CDD" id="cd05703">
    <property type="entry name" value="S1_Rrp5_repeat_hs12_sc9"/>
    <property type="match status" value="1"/>
</dbReference>
<evidence type="ECO:0000256" key="4">
    <source>
        <dbReference type="ARBA" id="ARBA00022553"/>
    </source>
</evidence>
<feature type="domain" description="S1 motif" evidence="12">
    <location>
        <begin position="1046"/>
        <end position="1117"/>
    </location>
</feature>
<feature type="compositionally biased region" description="Basic and acidic residues" evidence="11">
    <location>
        <begin position="80"/>
        <end position="93"/>
    </location>
</feature>
<dbReference type="PROSITE" id="PS50005">
    <property type="entry name" value="TPR"/>
    <property type="match status" value="1"/>
</dbReference>
<feature type="domain" description="S1 motif" evidence="12">
    <location>
        <begin position="550"/>
        <end position="624"/>
    </location>
</feature>
<keyword evidence="2" id="KW-0690">Ribosome biogenesis</keyword>
<accession>A0A9W9JIP4</accession>
<reference evidence="13" key="1">
    <citation type="submission" date="2022-12" db="EMBL/GenBank/DDBJ databases">
        <authorList>
            <person name="Petersen C."/>
        </authorList>
    </citation>
    <scope>NUCLEOTIDE SEQUENCE</scope>
    <source>
        <strain evidence="13">IBT 15544</strain>
    </source>
</reference>
<keyword evidence="5" id="KW-0677">Repeat</keyword>
<dbReference type="CDD" id="cd05702">
    <property type="entry name" value="S1_Rrp5_repeat_hs11_sc8"/>
    <property type="match status" value="1"/>
</dbReference>
<proteinExistence type="predicted"/>
<feature type="compositionally biased region" description="Basic residues" evidence="11">
    <location>
        <begin position="116"/>
        <end position="126"/>
    </location>
</feature>
<dbReference type="RefSeq" id="XP_058305489.1">
    <property type="nucleotide sequence ID" value="XM_058455501.1"/>
</dbReference>
<dbReference type="CDD" id="cd05698">
    <property type="entry name" value="S1_Rrp5_repeat_hs6_sc5"/>
    <property type="match status" value="1"/>
</dbReference>
<dbReference type="SUPFAM" id="SSF50249">
    <property type="entry name" value="Nucleic acid-binding proteins"/>
    <property type="match status" value="12"/>
</dbReference>
<reference evidence="13" key="2">
    <citation type="journal article" date="2023" name="IMA Fungus">
        <title>Comparative genomic study of the Penicillium genus elucidates a diverse pangenome and 15 lateral gene transfer events.</title>
        <authorList>
            <person name="Petersen C."/>
            <person name="Sorensen T."/>
            <person name="Nielsen M.R."/>
            <person name="Sondergaard T.E."/>
            <person name="Sorensen J.L."/>
            <person name="Fitzpatrick D.A."/>
            <person name="Frisvad J.C."/>
            <person name="Nielsen K.L."/>
        </authorList>
    </citation>
    <scope>NUCLEOTIDE SEQUENCE</scope>
    <source>
        <strain evidence="13">IBT 15544</strain>
    </source>
</reference>
<dbReference type="Pfam" id="PF24685">
    <property type="entry name" value="OB_RRP5_4th"/>
    <property type="match status" value="1"/>
</dbReference>
<dbReference type="FunFam" id="2.40.50.140:FF:000103">
    <property type="entry name" value="protein RRP5 homolog"/>
    <property type="match status" value="1"/>
</dbReference>
<dbReference type="InterPro" id="IPR003029">
    <property type="entry name" value="S1_domain"/>
</dbReference>
<dbReference type="Pfam" id="PF23459">
    <property type="entry name" value="S1_RRP5"/>
    <property type="match status" value="3"/>
</dbReference>
<dbReference type="FunFam" id="2.40.50.140:FF:000279">
    <property type="entry name" value="rRNA biogenesis protein rrp5"/>
    <property type="match status" value="1"/>
</dbReference>
<dbReference type="GeneID" id="83182802"/>
<evidence type="ECO:0000313" key="14">
    <source>
        <dbReference type="Proteomes" id="UP001150904"/>
    </source>
</evidence>
<feature type="compositionally biased region" description="Acidic residues" evidence="11">
    <location>
        <begin position="1391"/>
        <end position="1404"/>
    </location>
</feature>
<feature type="region of interest" description="Disordered" evidence="11">
    <location>
        <begin position="1"/>
        <end position="139"/>
    </location>
</feature>
<evidence type="ECO:0000256" key="6">
    <source>
        <dbReference type="ARBA" id="ARBA00023242"/>
    </source>
</evidence>
<dbReference type="PROSITE" id="PS50126">
    <property type="entry name" value="S1"/>
    <property type="match status" value="11"/>
</dbReference>
<dbReference type="FunFam" id="2.40.50.140:FF:000266">
    <property type="entry name" value="rRNA biogenesis protein rrp5"/>
    <property type="match status" value="1"/>
</dbReference>
<evidence type="ECO:0000256" key="5">
    <source>
        <dbReference type="ARBA" id="ARBA00022737"/>
    </source>
</evidence>
<dbReference type="GO" id="GO:0006364">
    <property type="term" value="P:rRNA processing"/>
    <property type="evidence" value="ECO:0007669"/>
    <property type="project" value="UniProtKB-KW"/>
</dbReference>
<dbReference type="InterPro" id="IPR048058">
    <property type="entry name" value="Rrp5_S1_rpt_hs11_sc8"/>
</dbReference>
<feature type="compositionally biased region" description="Acidic residues" evidence="11">
    <location>
        <begin position="1413"/>
        <end position="1448"/>
    </location>
</feature>
<dbReference type="InterPro" id="IPR003107">
    <property type="entry name" value="HAT"/>
</dbReference>
<dbReference type="SMART" id="SM00386">
    <property type="entry name" value="HAT"/>
    <property type="match status" value="7"/>
</dbReference>
<dbReference type="Pfam" id="PF00575">
    <property type="entry name" value="S1"/>
    <property type="match status" value="3"/>
</dbReference>
<evidence type="ECO:0000256" key="10">
    <source>
        <dbReference type="PROSITE-ProRule" id="PRU00339"/>
    </source>
</evidence>
<evidence type="ECO:0000313" key="13">
    <source>
        <dbReference type="EMBL" id="KAJ5195001.1"/>
    </source>
</evidence>
<evidence type="ECO:0000256" key="9">
    <source>
        <dbReference type="ARBA" id="ARBA00076674"/>
    </source>
</evidence>
<dbReference type="PANTHER" id="PTHR23270:SF10">
    <property type="entry name" value="PROTEIN RRP5 HOMOLOG"/>
    <property type="match status" value="1"/>
</dbReference>
<evidence type="ECO:0000256" key="2">
    <source>
        <dbReference type="ARBA" id="ARBA00022517"/>
    </source>
</evidence>
<dbReference type="InterPro" id="IPR057301">
    <property type="entry name" value="Rrp5_OB_4th"/>
</dbReference>
<dbReference type="CDD" id="cd05706">
    <property type="entry name" value="S1_Rrp5_repeat_sc10"/>
    <property type="match status" value="1"/>
</dbReference>
<feature type="domain" description="S1 motif" evidence="12">
    <location>
        <begin position="938"/>
        <end position="1014"/>
    </location>
</feature>
<keyword evidence="14" id="KW-1185">Reference proteome</keyword>
<dbReference type="FunFam" id="2.40.50.140:FF:000155">
    <property type="entry name" value="rRNA biogenesis protein RRP5"/>
    <property type="match status" value="1"/>
</dbReference>
<feature type="compositionally biased region" description="Basic and acidic residues" evidence="11">
    <location>
        <begin position="127"/>
        <end position="139"/>
    </location>
</feature>
<dbReference type="InterPro" id="IPR048059">
    <property type="entry name" value="Rrp5_S1_rpt_hs1_sc1"/>
</dbReference>
<dbReference type="InterPro" id="IPR012340">
    <property type="entry name" value="NA-bd_OB-fold"/>
</dbReference>
<feature type="compositionally biased region" description="Basic and acidic residues" evidence="11">
    <location>
        <begin position="25"/>
        <end position="36"/>
    </location>
</feature>